<name>T0Q9Z2_SAPDV</name>
<reference evidence="1 2" key="1">
    <citation type="submission" date="2012-04" db="EMBL/GenBank/DDBJ databases">
        <title>The Genome Sequence of Saprolegnia declina VS20.</title>
        <authorList>
            <consortium name="The Broad Institute Genome Sequencing Platform"/>
            <person name="Russ C."/>
            <person name="Nusbaum C."/>
            <person name="Tyler B."/>
            <person name="van West P."/>
            <person name="Dieguez-Uribeondo J."/>
            <person name="de Bruijn I."/>
            <person name="Tripathy S."/>
            <person name="Jiang R."/>
            <person name="Young S.K."/>
            <person name="Zeng Q."/>
            <person name="Gargeya S."/>
            <person name="Fitzgerald M."/>
            <person name="Haas B."/>
            <person name="Abouelleil A."/>
            <person name="Alvarado L."/>
            <person name="Arachchi H.M."/>
            <person name="Berlin A."/>
            <person name="Chapman S.B."/>
            <person name="Goldberg J."/>
            <person name="Griggs A."/>
            <person name="Gujja S."/>
            <person name="Hansen M."/>
            <person name="Howarth C."/>
            <person name="Imamovic A."/>
            <person name="Larimer J."/>
            <person name="McCowen C."/>
            <person name="Montmayeur A."/>
            <person name="Murphy C."/>
            <person name="Neiman D."/>
            <person name="Pearson M."/>
            <person name="Priest M."/>
            <person name="Roberts A."/>
            <person name="Saif S."/>
            <person name="Shea T."/>
            <person name="Sisk P."/>
            <person name="Sykes S."/>
            <person name="Wortman J."/>
            <person name="Nusbaum C."/>
            <person name="Birren B."/>
        </authorList>
    </citation>
    <scope>NUCLEOTIDE SEQUENCE [LARGE SCALE GENOMIC DNA]</scope>
    <source>
        <strain evidence="1 2">VS20</strain>
    </source>
</reference>
<accession>T0Q9Z2</accession>
<dbReference type="InParanoid" id="T0Q9Z2"/>
<dbReference type="VEuPathDB" id="FungiDB:SDRG_11045"/>
<dbReference type="OrthoDB" id="10359157at2759"/>
<sequence length="133" mass="15194">MDLEALFVAEQLLHFSHPLMTTPLGATAAVGDWDKCDSAASTATIKHEIVRPATPPWVAAKSTLGVLADSGINSCLHVPPKELLRQHQTRFRRIRKRWQAWHLDKLKRLSRFLPSQRRPRRRKHQLKPSPKSP</sequence>
<dbReference type="GeneID" id="19951772"/>
<keyword evidence="2" id="KW-1185">Reference proteome</keyword>
<organism evidence="1 2">
    <name type="scientific">Saprolegnia diclina (strain VS20)</name>
    <dbReference type="NCBI Taxonomy" id="1156394"/>
    <lineage>
        <taxon>Eukaryota</taxon>
        <taxon>Sar</taxon>
        <taxon>Stramenopiles</taxon>
        <taxon>Oomycota</taxon>
        <taxon>Saprolegniomycetes</taxon>
        <taxon>Saprolegniales</taxon>
        <taxon>Saprolegniaceae</taxon>
        <taxon>Saprolegnia</taxon>
    </lineage>
</organism>
<evidence type="ECO:0000313" key="1">
    <source>
        <dbReference type="EMBL" id="EQC31446.1"/>
    </source>
</evidence>
<dbReference type="OMA" id="QHQTRFR"/>
<protein>
    <submittedName>
        <fullName evidence="1">Uncharacterized protein</fullName>
    </submittedName>
</protein>
<dbReference type="AlphaFoldDB" id="T0Q9Z2"/>
<evidence type="ECO:0000313" key="2">
    <source>
        <dbReference type="Proteomes" id="UP000030762"/>
    </source>
</evidence>
<dbReference type="EMBL" id="JH767169">
    <property type="protein sequence ID" value="EQC31446.1"/>
    <property type="molecule type" value="Genomic_DNA"/>
</dbReference>
<dbReference type="RefSeq" id="XP_008615287.1">
    <property type="nucleotide sequence ID" value="XM_008617065.1"/>
</dbReference>
<dbReference type="Proteomes" id="UP000030762">
    <property type="component" value="Unassembled WGS sequence"/>
</dbReference>
<proteinExistence type="predicted"/>
<gene>
    <name evidence="1" type="ORF">SDRG_11045</name>
</gene>